<name>A0A6J4RT79_9ACTN</name>
<feature type="non-terminal residue" evidence="2">
    <location>
        <position position="1"/>
    </location>
</feature>
<evidence type="ECO:0000313" key="2">
    <source>
        <dbReference type="EMBL" id="CAA9477122.1"/>
    </source>
</evidence>
<accession>A0A6J4RT79</accession>
<feature type="non-terminal residue" evidence="2">
    <location>
        <position position="74"/>
    </location>
</feature>
<protein>
    <submittedName>
        <fullName evidence="2">Uncharacterized protein</fullName>
    </submittedName>
</protein>
<feature type="compositionally biased region" description="Basic residues" evidence="1">
    <location>
        <begin position="57"/>
        <end position="74"/>
    </location>
</feature>
<sequence length="74" mass="8247">GAAPERAAACRPGRIGQLLDDRRRRARIRARRFPCRPVGVGLGRAVQRPQLVPARARSSRPRLRGALARRRACL</sequence>
<reference evidence="2" key="1">
    <citation type="submission" date="2020-02" db="EMBL/GenBank/DDBJ databases">
        <authorList>
            <person name="Meier V. D."/>
        </authorList>
    </citation>
    <scope>NUCLEOTIDE SEQUENCE</scope>
    <source>
        <strain evidence="2">AVDCRST_MAG69</strain>
    </source>
</reference>
<dbReference type="EMBL" id="CADCVP010000073">
    <property type="protein sequence ID" value="CAA9477122.1"/>
    <property type="molecule type" value="Genomic_DNA"/>
</dbReference>
<dbReference type="AlphaFoldDB" id="A0A6J4RT79"/>
<evidence type="ECO:0000256" key="1">
    <source>
        <dbReference type="SAM" id="MobiDB-lite"/>
    </source>
</evidence>
<feature type="region of interest" description="Disordered" evidence="1">
    <location>
        <begin position="53"/>
        <end position="74"/>
    </location>
</feature>
<organism evidence="2">
    <name type="scientific">uncultured Solirubrobacteraceae bacterium</name>
    <dbReference type="NCBI Taxonomy" id="1162706"/>
    <lineage>
        <taxon>Bacteria</taxon>
        <taxon>Bacillati</taxon>
        <taxon>Actinomycetota</taxon>
        <taxon>Thermoleophilia</taxon>
        <taxon>Solirubrobacterales</taxon>
        <taxon>Solirubrobacteraceae</taxon>
        <taxon>environmental samples</taxon>
    </lineage>
</organism>
<proteinExistence type="predicted"/>
<gene>
    <name evidence="2" type="ORF">AVDCRST_MAG69-510</name>
</gene>